<dbReference type="EMBL" id="MN739162">
    <property type="protein sequence ID" value="QHS91696.1"/>
    <property type="molecule type" value="Genomic_DNA"/>
</dbReference>
<sequence>MVDPQEAGLVGIISLVALLGTIFVFLVRFGAARLSWCFNTSNGMSQGLATVYAFLAFCFSDLYYPYYSYFVDPSCK</sequence>
<evidence type="ECO:0000313" key="2">
    <source>
        <dbReference type="EMBL" id="QHS91696.1"/>
    </source>
</evidence>
<reference evidence="2" key="1">
    <citation type="journal article" date="2020" name="Nature">
        <title>Giant virus diversity and host interactions through global metagenomics.</title>
        <authorList>
            <person name="Schulz F."/>
            <person name="Roux S."/>
            <person name="Paez-Espino D."/>
            <person name="Jungbluth S."/>
            <person name="Walsh D.A."/>
            <person name="Denef V.J."/>
            <person name="McMahon K.D."/>
            <person name="Konstantinidis K.T."/>
            <person name="Eloe-Fadrosh E.A."/>
            <person name="Kyrpides N.C."/>
            <person name="Woyke T."/>
        </authorList>
    </citation>
    <scope>NUCLEOTIDE SEQUENCE</scope>
    <source>
        <strain evidence="2">GVMAG-M-3300013006-15</strain>
    </source>
</reference>
<proteinExistence type="predicted"/>
<keyword evidence="1" id="KW-0472">Membrane</keyword>
<accession>A0A6C0BHP7</accession>
<feature type="transmembrane region" description="Helical" evidence="1">
    <location>
        <begin position="48"/>
        <end position="66"/>
    </location>
</feature>
<organism evidence="2">
    <name type="scientific">viral metagenome</name>
    <dbReference type="NCBI Taxonomy" id="1070528"/>
    <lineage>
        <taxon>unclassified sequences</taxon>
        <taxon>metagenomes</taxon>
        <taxon>organismal metagenomes</taxon>
    </lineage>
</organism>
<protein>
    <submittedName>
        <fullName evidence="2">Uncharacterized protein</fullName>
    </submittedName>
</protein>
<feature type="transmembrane region" description="Helical" evidence="1">
    <location>
        <begin position="6"/>
        <end position="27"/>
    </location>
</feature>
<keyword evidence="1" id="KW-1133">Transmembrane helix</keyword>
<dbReference type="AlphaFoldDB" id="A0A6C0BHP7"/>
<name>A0A6C0BHP7_9ZZZZ</name>
<keyword evidence="1" id="KW-0812">Transmembrane</keyword>
<evidence type="ECO:0000256" key="1">
    <source>
        <dbReference type="SAM" id="Phobius"/>
    </source>
</evidence>